<comment type="caution">
    <text evidence="1">The sequence shown here is derived from an EMBL/GenBank/DDBJ whole genome shotgun (WGS) entry which is preliminary data.</text>
</comment>
<proteinExistence type="predicted"/>
<dbReference type="EMBL" id="CAXAMN010022062">
    <property type="protein sequence ID" value="CAK9066072.1"/>
    <property type="molecule type" value="Genomic_DNA"/>
</dbReference>
<reference evidence="1 2" key="1">
    <citation type="submission" date="2024-02" db="EMBL/GenBank/DDBJ databases">
        <authorList>
            <person name="Chen Y."/>
            <person name="Shah S."/>
            <person name="Dougan E. K."/>
            <person name="Thang M."/>
            <person name="Chan C."/>
        </authorList>
    </citation>
    <scope>NUCLEOTIDE SEQUENCE [LARGE SCALE GENOMIC DNA]</scope>
</reference>
<gene>
    <name evidence="1" type="ORF">CCMP2556_LOCUS32440</name>
</gene>
<evidence type="ECO:0000313" key="2">
    <source>
        <dbReference type="Proteomes" id="UP001642484"/>
    </source>
</evidence>
<accession>A0ABP0NQJ6</accession>
<protein>
    <submittedName>
        <fullName evidence="1">Uncharacterized protein</fullName>
    </submittedName>
</protein>
<keyword evidence="2" id="KW-1185">Reference proteome</keyword>
<dbReference type="Proteomes" id="UP001642484">
    <property type="component" value="Unassembled WGS sequence"/>
</dbReference>
<evidence type="ECO:0000313" key="1">
    <source>
        <dbReference type="EMBL" id="CAK9066072.1"/>
    </source>
</evidence>
<organism evidence="1 2">
    <name type="scientific">Durusdinium trenchii</name>
    <dbReference type="NCBI Taxonomy" id="1381693"/>
    <lineage>
        <taxon>Eukaryota</taxon>
        <taxon>Sar</taxon>
        <taxon>Alveolata</taxon>
        <taxon>Dinophyceae</taxon>
        <taxon>Suessiales</taxon>
        <taxon>Symbiodiniaceae</taxon>
        <taxon>Durusdinium</taxon>
    </lineage>
</organism>
<name>A0ABP0NQJ6_9DINO</name>
<sequence length="148" mass="16883">MSRRAVLVLKEIPLKIGHRRCFVGFLPFFCELSGQKTEKDSGPERLPNLSLYIYIYLPALGFTDNVLQLCRGGHSTHHQGVANEELGGVVLNRYLHFDWVLSPWSLLVTTTSFAPVCCQELLQIQDNQLTELEVHDLWTLFDSGFLYT</sequence>